<accession>A0A8H6AZE0</accession>
<dbReference type="OrthoDB" id="10021397at2759"/>
<sequence>MPPRLFQHRTSAISFLLIFLASTIITAANCFLPVYFQAVNQASPLDSSIYYLSFALAIIPVGGLSAAFISKPGLYISLHAIGFALSPSEPNSSQRYRNLQPRFLDRISNHHTSDAG</sequence>
<dbReference type="EMBL" id="JABFCT010000004">
    <property type="protein sequence ID" value="KAF5876292.1"/>
    <property type="molecule type" value="Genomic_DNA"/>
</dbReference>
<keyword evidence="1" id="KW-0812">Transmembrane</keyword>
<keyword evidence="3" id="KW-1185">Reference proteome</keyword>
<dbReference type="Proteomes" id="UP000531561">
    <property type="component" value="Unassembled WGS sequence"/>
</dbReference>
<dbReference type="SUPFAM" id="SSF103473">
    <property type="entry name" value="MFS general substrate transporter"/>
    <property type="match status" value="1"/>
</dbReference>
<protein>
    <submittedName>
        <fullName evidence="2">Putative major facilitator superfamily protein</fullName>
    </submittedName>
</protein>
<evidence type="ECO:0000313" key="2">
    <source>
        <dbReference type="EMBL" id="KAF5876292.1"/>
    </source>
</evidence>
<feature type="transmembrane region" description="Helical" evidence="1">
    <location>
        <begin position="12"/>
        <end position="36"/>
    </location>
</feature>
<comment type="caution">
    <text evidence="2">The sequence shown here is derived from an EMBL/GenBank/DDBJ whole genome shotgun (WGS) entry which is preliminary data.</text>
</comment>
<feature type="transmembrane region" description="Helical" evidence="1">
    <location>
        <begin position="48"/>
        <end position="69"/>
    </location>
</feature>
<dbReference type="InterPro" id="IPR036259">
    <property type="entry name" value="MFS_trans_sf"/>
</dbReference>
<reference evidence="2 3" key="1">
    <citation type="journal article" date="2020" name="Phytopathology">
        <title>A high-quality genome resource of Botrytis fragariae, a new and rapidly spreading fungal pathogen causing strawberry gray mold in the U.S.A.</title>
        <authorList>
            <person name="Wu Y."/>
            <person name="Saski C.A."/>
            <person name="Schnabel G."/>
            <person name="Xiao S."/>
            <person name="Hu M."/>
        </authorList>
    </citation>
    <scope>NUCLEOTIDE SEQUENCE [LARGE SCALE GENOMIC DNA]</scope>
    <source>
        <strain evidence="2 3">BVB16</strain>
    </source>
</reference>
<dbReference type="GeneID" id="59256802"/>
<proteinExistence type="predicted"/>
<gene>
    <name evidence="2" type="ORF">Bfra_002695</name>
</gene>
<dbReference type="RefSeq" id="XP_037195238.1">
    <property type="nucleotide sequence ID" value="XM_037333110.1"/>
</dbReference>
<keyword evidence="1" id="KW-0472">Membrane</keyword>
<organism evidence="2 3">
    <name type="scientific">Botrytis fragariae</name>
    <dbReference type="NCBI Taxonomy" id="1964551"/>
    <lineage>
        <taxon>Eukaryota</taxon>
        <taxon>Fungi</taxon>
        <taxon>Dikarya</taxon>
        <taxon>Ascomycota</taxon>
        <taxon>Pezizomycotina</taxon>
        <taxon>Leotiomycetes</taxon>
        <taxon>Helotiales</taxon>
        <taxon>Sclerotiniaceae</taxon>
        <taxon>Botrytis</taxon>
    </lineage>
</organism>
<keyword evidence="1" id="KW-1133">Transmembrane helix</keyword>
<evidence type="ECO:0000313" key="3">
    <source>
        <dbReference type="Proteomes" id="UP000531561"/>
    </source>
</evidence>
<evidence type="ECO:0000256" key="1">
    <source>
        <dbReference type="SAM" id="Phobius"/>
    </source>
</evidence>
<dbReference type="AlphaFoldDB" id="A0A8H6AZE0"/>
<name>A0A8H6AZE0_9HELO</name>